<keyword evidence="17" id="KW-1185">Reference proteome</keyword>
<dbReference type="PROSITE" id="PS51819">
    <property type="entry name" value="VOC"/>
    <property type="match status" value="2"/>
</dbReference>
<evidence type="ECO:0000256" key="11">
    <source>
        <dbReference type="ARBA" id="ARBA00023004"/>
    </source>
</evidence>
<dbReference type="InterPro" id="IPR029068">
    <property type="entry name" value="Glyas_Bleomycin-R_OHBP_Dase"/>
</dbReference>
<dbReference type="GO" id="GO:0008198">
    <property type="term" value="F:ferrous iron binding"/>
    <property type="evidence" value="ECO:0007669"/>
    <property type="project" value="InterPro"/>
</dbReference>
<keyword evidence="6" id="KW-0479">Metal-binding</keyword>
<keyword evidence="8 14" id="KW-0058">Aromatic hydrocarbons catabolism</keyword>
<dbReference type="NCBIfam" id="TIGR03211">
    <property type="entry name" value="catechol_2_3"/>
    <property type="match status" value="1"/>
</dbReference>
<comment type="catalytic activity">
    <reaction evidence="1">
        <text>catechol + O2 = (2Z,4E)-2-hydroxy-6-oxohexa-2,4-dienoate + H(+)</text>
        <dbReference type="Rhea" id="RHEA:17337"/>
        <dbReference type="ChEBI" id="CHEBI:15378"/>
        <dbReference type="ChEBI" id="CHEBI:15379"/>
        <dbReference type="ChEBI" id="CHEBI:18135"/>
        <dbReference type="ChEBI" id="CHEBI:71198"/>
        <dbReference type="EC" id="1.13.11.2"/>
    </reaction>
</comment>
<evidence type="ECO:0000256" key="13">
    <source>
        <dbReference type="ARBA" id="ARBA00031146"/>
    </source>
</evidence>
<sequence length="327" mass="37287">MEKEPIFDVHQLAHVEIYTPNPEGTLWFFRDLLGMEVTKQEGQSVYMRAYEDWYHHTLKITEAAKPGLGHVAWRTSSPQALERRVKALEASGLGKGWTDGDLGHGPAYRFTTPDGHLMEILWEVEYYQPPEDKKTPLLNRPQKRPLRGIPVRRLDHVNLMASDVRVNRTFMMDYLGFRLREQFVRNDGSEGGAWLSVSALTHELAFMFDGKGAKGRLHHVCYWYGYPHELNQIADVFREVGIKIEAGPGKHGISQALFLYAFEPGGNRVELFGDPGYLIFDPDWKPIRWDEESLYAGGAIWYGSPVPAEYFLYGTPEVEETAPVSGD</sequence>
<evidence type="ECO:0000256" key="10">
    <source>
        <dbReference type="ARBA" id="ARBA00023002"/>
    </source>
</evidence>
<feature type="domain" description="VOC" evidence="15">
    <location>
        <begin position="11"/>
        <end position="123"/>
    </location>
</feature>
<protein>
    <recommendedName>
        <fullName evidence="5">Metapyrocatechase</fullName>
        <ecNumber evidence="4">1.13.11.2</ecNumber>
    </recommendedName>
    <alternativeName>
        <fullName evidence="13">CatO2ase</fullName>
    </alternativeName>
    <alternativeName>
        <fullName evidence="12">Catechol 2,3-dioxygenase</fullName>
    </alternativeName>
</protein>
<evidence type="ECO:0000313" key="17">
    <source>
        <dbReference type="Proteomes" id="UP000030364"/>
    </source>
</evidence>
<dbReference type="CDD" id="cd09013">
    <property type="entry name" value="BphC-JF8_N_like"/>
    <property type="match status" value="1"/>
</dbReference>
<evidence type="ECO:0000256" key="4">
    <source>
        <dbReference type="ARBA" id="ARBA00013117"/>
    </source>
</evidence>
<dbReference type="InterPro" id="IPR037523">
    <property type="entry name" value="VOC_core"/>
</dbReference>
<keyword evidence="10 14" id="KW-0560">Oxidoreductase</keyword>
<dbReference type="AlphaFoldDB" id="A0A0A2X8S7"/>
<dbReference type="InterPro" id="IPR004360">
    <property type="entry name" value="Glyas_Fos-R_dOase_dom"/>
</dbReference>
<dbReference type="EMBL" id="JPSL02000036">
    <property type="protein sequence ID" value="KGQ21599.2"/>
    <property type="molecule type" value="Genomic_DNA"/>
</dbReference>
<dbReference type="InterPro" id="IPR017624">
    <property type="entry name" value="Catechol_2-3_dOase"/>
</dbReference>
<dbReference type="PANTHER" id="PTHR21366">
    <property type="entry name" value="GLYOXALASE FAMILY PROTEIN"/>
    <property type="match status" value="1"/>
</dbReference>
<evidence type="ECO:0000256" key="9">
    <source>
        <dbReference type="ARBA" id="ARBA00022964"/>
    </source>
</evidence>
<gene>
    <name evidence="16" type="ORF">THFILI_01585</name>
</gene>
<keyword evidence="11 14" id="KW-0408">Iron</keyword>
<evidence type="ECO:0000256" key="7">
    <source>
        <dbReference type="ARBA" id="ARBA00022737"/>
    </source>
</evidence>
<dbReference type="GO" id="GO:0018577">
    <property type="term" value="F:catechol 2,3-dioxygenase activity"/>
    <property type="evidence" value="ECO:0007669"/>
    <property type="project" value="UniProtKB-EC"/>
</dbReference>
<name>A0A0A2X8S7_THEFI</name>
<comment type="caution">
    <text evidence="16">The sequence shown here is derived from an EMBL/GenBank/DDBJ whole genome shotgun (WGS) entry which is preliminary data.</text>
</comment>
<evidence type="ECO:0000313" key="16">
    <source>
        <dbReference type="EMBL" id="KGQ21599.2"/>
    </source>
</evidence>
<dbReference type="CDD" id="cd09014">
    <property type="entry name" value="BphC-JF8_C_like"/>
    <property type="match status" value="1"/>
</dbReference>
<evidence type="ECO:0000256" key="8">
    <source>
        <dbReference type="ARBA" id="ARBA00022797"/>
    </source>
</evidence>
<evidence type="ECO:0000256" key="12">
    <source>
        <dbReference type="ARBA" id="ARBA00030369"/>
    </source>
</evidence>
<feature type="domain" description="VOC" evidence="15">
    <location>
        <begin position="153"/>
        <end position="274"/>
    </location>
</feature>
<dbReference type="EC" id="1.13.11.2" evidence="4"/>
<dbReference type="Gene3D" id="3.10.180.10">
    <property type="entry name" value="2,3-Dihydroxybiphenyl 1,2-Dioxygenase, domain 1"/>
    <property type="match status" value="2"/>
</dbReference>
<dbReference type="RefSeq" id="WP_045245925.1">
    <property type="nucleotide sequence ID" value="NZ_JPSL02000036.1"/>
</dbReference>
<dbReference type="PROSITE" id="PS00082">
    <property type="entry name" value="EXTRADIOL_DIOXYGENAS"/>
    <property type="match status" value="1"/>
</dbReference>
<organism evidence="16 17">
    <name type="scientific">Thermus filiformis</name>
    <dbReference type="NCBI Taxonomy" id="276"/>
    <lineage>
        <taxon>Bacteria</taxon>
        <taxon>Thermotogati</taxon>
        <taxon>Deinococcota</taxon>
        <taxon>Deinococci</taxon>
        <taxon>Thermales</taxon>
        <taxon>Thermaceae</taxon>
        <taxon>Thermus</taxon>
    </lineage>
</organism>
<accession>A0A0A2X8S7</accession>
<evidence type="ECO:0000256" key="5">
    <source>
        <dbReference type="ARBA" id="ARBA00022190"/>
    </source>
</evidence>
<evidence type="ECO:0000256" key="1">
    <source>
        <dbReference type="ARBA" id="ARBA00000163"/>
    </source>
</evidence>
<proteinExistence type="inferred from homology"/>
<dbReference type="STRING" id="276.THFILI_01585"/>
<keyword evidence="7" id="KW-0677">Repeat</keyword>
<evidence type="ECO:0000256" key="14">
    <source>
        <dbReference type="RuleBase" id="RU000683"/>
    </source>
</evidence>
<dbReference type="InterPro" id="IPR000486">
    <property type="entry name" value="Xdiol_ring_cleave_dOase_1/2"/>
</dbReference>
<dbReference type="PANTHER" id="PTHR21366:SF19">
    <property type="entry name" value="METAPYROCATECHASE"/>
    <property type="match status" value="1"/>
</dbReference>
<reference evidence="16 17" key="1">
    <citation type="journal article" date="2015" name="Genome Announc.">
        <title>Draft Genome Sequence of the Thermophile Thermus filiformis ATCC 43280, Producer of Carotenoid-(Di)glucoside-Branched Fatty Acid (Di)esters and Source of Hyperthermostable Enzymes of Biotechnological Interest.</title>
        <authorList>
            <person name="Mandelli F."/>
            <person name="Oliveira Ramires B."/>
            <person name="Couger M.B."/>
            <person name="Paixao D.A."/>
            <person name="Camilo C.M."/>
            <person name="Polikarpov I."/>
            <person name="Prade R."/>
            <person name="Riano-Pachon D.M."/>
            <person name="Squina F.M."/>
        </authorList>
    </citation>
    <scope>NUCLEOTIDE SEQUENCE [LARGE SCALE GENOMIC DNA]</scope>
    <source>
        <strain evidence="16 17">ATCC 43280</strain>
    </source>
</reference>
<comment type="cofactor">
    <cofactor evidence="2 14">
        <name>Fe(2+)</name>
        <dbReference type="ChEBI" id="CHEBI:29033"/>
    </cofactor>
</comment>
<dbReference type="OrthoDB" id="317332at2"/>
<dbReference type="InterPro" id="IPR050383">
    <property type="entry name" value="GlyoxalaseI/FosfomycinResist"/>
</dbReference>
<evidence type="ECO:0000256" key="6">
    <source>
        <dbReference type="ARBA" id="ARBA00022723"/>
    </source>
</evidence>
<dbReference type="Pfam" id="PF00903">
    <property type="entry name" value="Glyoxalase"/>
    <property type="match status" value="2"/>
</dbReference>
<evidence type="ECO:0000256" key="2">
    <source>
        <dbReference type="ARBA" id="ARBA00001954"/>
    </source>
</evidence>
<evidence type="ECO:0000256" key="3">
    <source>
        <dbReference type="ARBA" id="ARBA00008784"/>
    </source>
</evidence>
<comment type="similarity">
    <text evidence="3 14">Belongs to the extradiol ring-cleavage dioxygenase family.</text>
</comment>
<dbReference type="Proteomes" id="UP000030364">
    <property type="component" value="Unassembled WGS sequence"/>
</dbReference>
<keyword evidence="9 14" id="KW-0223">Dioxygenase</keyword>
<dbReference type="SUPFAM" id="SSF54593">
    <property type="entry name" value="Glyoxalase/Bleomycin resistance protein/Dihydroxybiphenyl dioxygenase"/>
    <property type="match status" value="1"/>
</dbReference>
<evidence type="ECO:0000259" key="15">
    <source>
        <dbReference type="PROSITE" id="PS51819"/>
    </source>
</evidence>